<name>A0A251TGA1_HELAN</name>
<protein>
    <submittedName>
        <fullName evidence="2">Uncharacterized protein</fullName>
    </submittedName>
</protein>
<organism evidence="2 3">
    <name type="scientific">Helianthus annuus</name>
    <name type="common">Common sunflower</name>
    <dbReference type="NCBI Taxonomy" id="4232"/>
    <lineage>
        <taxon>Eukaryota</taxon>
        <taxon>Viridiplantae</taxon>
        <taxon>Streptophyta</taxon>
        <taxon>Embryophyta</taxon>
        <taxon>Tracheophyta</taxon>
        <taxon>Spermatophyta</taxon>
        <taxon>Magnoliopsida</taxon>
        <taxon>eudicotyledons</taxon>
        <taxon>Gunneridae</taxon>
        <taxon>Pentapetalae</taxon>
        <taxon>asterids</taxon>
        <taxon>campanulids</taxon>
        <taxon>Asterales</taxon>
        <taxon>Asteraceae</taxon>
        <taxon>Asteroideae</taxon>
        <taxon>Heliantheae alliance</taxon>
        <taxon>Heliantheae</taxon>
        <taxon>Helianthus</taxon>
    </lineage>
</organism>
<evidence type="ECO:0000313" key="1">
    <source>
        <dbReference type="EMBL" id="KAF5784709.1"/>
    </source>
</evidence>
<dbReference type="InParanoid" id="A0A251TGA1"/>
<sequence length="107" mass="12308">MLKNPRCHSHSHPPLLLSYLSLPYSFSPRVNFSFFSAIFFSFEDLLMSRAFNEGMFSLFSLLQVKATSQISIPNSFPFLVVFFFSPSFLLCKTTSPHPRIQNSKFKS</sequence>
<reference evidence="1 3" key="1">
    <citation type="journal article" date="2017" name="Nature">
        <title>The sunflower genome provides insights into oil metabolism, flowering and Asterid evolution.</title>
        <authorList>
            <person name="Badouin H."/>
            <person name="Gouzy J."/>
            <person name="Grassa C.J."/>
            <person name="Murat F."/>
            <person name="Staton S.E."/>
            <person name="Cottret L."/>
            <person name="Lelandais-Briere C."/>
            <person name="Owens G.L."/>
            <person name="Carrere S."/>
            <person name="Mayjonade B."/>
            <person name="Legrand L."/>
            <person name="Gill N."/>
            <person name="Kane N.C."/>
            <person name="Bowers J.E."/>
            <person name="Hubner S."/>
            <person name="Bellec A."/>
            <person name="Berard A."/>
            <person name="Berges H."/>
            <person name="Blanchet N."/>
            <person name="Boniface M.C."/>
            <person name="Brunel D."/>
            <person name="Catrice O."/>
            <person name="Chaidir N."/>
            <person name="Claudel C."/>
            <person name="Donnadieu C."/>
            <person name="Faraut T."/>
            <person name="Fievet G."/>
            <person name="Helmstetter N."/>
            <person name="King M."/>
            <person name="Knapp S.J."/>
            <person name="Lai Z."/>
            <person name="Le Paslier M.C."/>
            <person name="Lippi Y."/>
            <person name="Lorenzon L."/>
            <person name="Mandel J.R."/>
            <person name="Marage G."/>
            <person name="Marchand G."/>
            <person name="Marquand E."/>
            <person name="Bret-Mestries E."/>
            <person name="Morien E."/>
            <person name="Nambeesan S."/>
            <person name="Nguyen T."/>
            <person name="Pegot-Espagnet P."/>
            <person name="Pouilly N."/>
            <person name="Raftis F."/>
            <person name="Sallet E."/>
            <person name="Schiex T."/>
            <person name="Thomas J."/>
            <person name="Vandecasteele C."/>
            <person name="Vares D."/>
            <person name="Vear F."/>
            <person name="Vautrin S."/>
            <person name="Crespi M."/>
            <person name="Mangin B."/>
            <person name="Burke J.M."/>
            <person name="Salse J."/>
            <person name="Munos S."/>
            <person name="Vincourt P."/>
            <person name="Rieseberg L.H."/>
            <person name="Langlade N.B."/>
        </authorList>
    </citation>
    <scope>NUCLEOTIDE SEQUENCE [LARGE SCALE GENOMIC DNA]</scope>
    <source>
        <strain evidence="3">cv. SF193</strain>
        <tissue evidence="1">Leaves</tissue>
    </source>
</reference>
<dbReference type="EMBL" id="MNCJ02000325">
    <property type="protein sequence ID" value="KAF5784709.1"/>
    <property type="molecule type" value="Genomic_DNA"/>
</dbReference>
<evidence type="ECO:0000313" key="2">
    <source>
        <dbReference type="EMBL" id="OTG09672.1"/>
    </source>
</evidence>
<evidence type="ECO:0000313" key="3">
    <source>
        <dbReference type="Proteomes" id="UP000215914"/>
    </source>
</evidence>
<dbReference type="Proteomes" id="UP000215914">
    <property type="component" value="Chromosome 10"/>
</dbReference>
<reference evidence="2" key="2">
    <citation type="submission" date="2017-02" db="EMBL/GenBank/DDBJ databases">
        <title>Sunflower complete genome.</title>
        <authorList>
            <person name="Langlade N."/>
            <person name="Munos S."/>
        </authorList>
    </citation>
    <scope>NUCLEOTIDE SEQUENCE [LARGE SCALE GENOMIC DNA]</scope>
    <source>
        <tissue evidence="2">Leaves</tissue>
    </source>
</reference>
<gene>
    <name evidence="2" type="ORF">HannXRQ_Chr10g0279021</name>
    <name evidence="1" type="ORF">HanXRQr2_Chr10g0420101</name>
</gene>
<dbReference type="Gramene" id="mRNA:HanXRQr2_Chr10g0420101">
    <property type="protein sequence ID" value="CDS:HanXRQr2_Chr10g0420101.1"/>
    <property type="gene ID" value="HanXRQr2_Chr10g0420101"/>
</dbReference>
<keyword evidence="3" id="KW-1185">Reference proteome</keyword>
<dbReference type="EMBL" id="CM007899">
    <property type="protein sequence ID" value="OTG09672.1"/>
    <property type="molecule type" value="Genomic_DNA"/>
</dbReference>
<reference evidence="1" key="3">
    <citation type="submission" date="2020-06" db="EMBL/GenBank/DDBJ databases">
        <title>Helianthus annuus Genome sequencing and assembly Release 2.</title>
        <authorList>
            <person name="Gouzy J."/>
            <person name="Langlade N."/>
            <person name="Munos S."/>
        </authorList>
    </citation>
    <scope>NUCLEOTIDE SEQUENCE</scope>
    <source>
        <tissue evidence="1">Leaves</tissue>
    </source>
</reference>
<accession>A0A251TGA1</accession>
<dbReference type="AlphaFoldDB" id="A0A251TGA1"/>
<proteinExistence type="predicted"/>